<keyword evidence="4" id="KW-0676">Redox-active center</keyword>
<evidence type="ECO:0000313" key="6">
    <source>
        <dbReference type="EMBL" id="EHJ37337.1"/>
    </source>
</evidence>
<dbReference type="Proteomes" id="UP000004407">
    <property type="component" value="Unassembled WGS sequence"/>
</dbReference>
<accession>G6B0I9</accession>
<dbReference type="PATRIC" id="fig|1002367.3.peg.1949"/>
<feature type="domain" description="Thioredoxin" evidence="5">
    <location>
        <begin position="102"/>
        <end position="245"/>
    </location>
</feature>
<dbReference type="GO" id="GO:0017004">
    <property type="term" value="P:cytochrome complex assembly"/>
    <property type="evidence" value="ECO:0007669"/>
    <property type="project" value="UniProtKB-KW"/>
</dbReference>
<proteinExistence type="predicted"/>
<name>G6B0I9_9BACT</name>
<dbReference type="PANTHER" id="PTHR42852:SF6">
    <property type="entry name" value="THIOL:DISULFIDE INTERCHANGE PROTEIN DSBE"/>
    <property type="match status" value="1"/>
</dbReference>
<comment type="caution">
    <text evidence="6">The sequence shown here is derived from an EMBL/GenBank/DDBJ whole genome shotgun (WGS) entry which is preliminary data.</text>
</comment>
<dbReference type="CDD" id="cd02966">
    <property type="entry name" value="TlpA_like_family"/>
    <property type="match status" value="1"/>
</dbReference>
<reference evidence="6 7" key="1">
    <citation type="submission" date="2011-08" db="EMBL/GenBank/DDBJ databases">
        <authorList>
            <person name="Weinstock G."/>
            <person name="Sodergren E."/>
            <person name="Clifton S."/>
            <person name="Fulton L."/>
            <person name="Fulton B."/>
            <person name="Courtney L."/>
            <person name="Fronick C."/>
            <person name="Harrison M."/>
            <person name="Strong C."/>
            <person name="Farmer C."/>
            <person name="Delahaunty K."/>
            <person name="Markovic C."/>
            <person name="Hall O."/>
            <person name="Minx P."/>
            <person name="Tomlinson C."/>
            <person name="Mitreva M."/>
            <person name="Hou S."/>
            <person name="Chen J."/>
            <person name="Wollam A."/>
            <person name="Pepin K.H."/>
            <person name="Johnson M."/>
            <person name="Bhonagiri V."/>
            <person name="Zhang X."/>
            <person name="Suruliraj S."/>
            <person name="Warren W."/>
            <person name="Chinwalla A."/>
            <person name="Mardis E.R."/>
            <person name="Wilson R.K."/>
        </authorList>
    </citation>
    <scope>NUCLEOTIDE SEQUENCE [LARGE SCALE GENOMIC DNA]</scope>
    <source>
        <strain evidence="6 7">DSM 18206</strain>
    </source>
</reference>
<dbReference type="SUPFAM" id="SSF52833">
    <property type="entry name" value="Thioredoxin-like"/>
    <property type="match status" value="1"/>
</dbReference>
<keyword evidence="2" id="KW-0201">Cytochrome c-type biogenesis</keyword>
<evidence type="ECO:0000256" key="2">
    <source>
        <dbReference type="ARBA" id="ARBA00022748"/>
    </source>
</evidence>
<evidence type="ECO:0000256" key="4">
    <source>
        <dbReference type="ARBA" id="ARBA00023284"/>
    </source>
</evidence>
<dbReference type="EMBL" id="AFZZ01000202">
    <property type="protein sequence ID" value="EHJ37337.1"/>
    <property type="molecule type" value="Genomic_DNA"/>
</dbReference>
<dbReference type="InterPro" id="IPR050553">
    <property type="entry name" value="Thioredoxin_ResA/DsbE_sf"/>
</dbReference>
<dbReference type="PANTHER" id="PTHR42852">
    <property type="entry name" value="THIOL:DISULFIDE INTERCHANGE PROTEIN DSBE"/>
    <property type="match status" value="1"/>
</dbReference>
<dbReference type="InterPro" id="IPR000866">
    <property type="entry name" value="AhpC/TSA"/>
</dbReference>
<evidence type="ECO:0000256" key="3">
    <source>
        <dbReference type="ARBA" id="ARBA00023157"/>
    </source>
</evidence>
<comment type="subcellular location">
    <subcellularLocation>
        <location evidence="1">Cell envelope</location>
    </subcellularLocation>
</comment>
<dbReference type="GO" id="GO:0016491">
    <property type="term" value="F:oxidoreductase activity"/>
    <property type="evidence" value="ECO:0007669"/>
    <property type="project" value="InterPro"/>
</dbReference>
<organism evidence="6 7">
    <name type="scientific">Leyella stercorea DSM 18206</name>
    <dbReference type="NCBI Taxonomy" id="1002367"/>
    <lineage>
        <taxon>Bacteria</taxon>
        <taxon>Pseudomonadati</taxon>
        <taxon>Bacteroidota</taxon>
        <taxon>Bacteroidia</taxon>
        <taxon>Bacteroidales</taxon>
        <taxon>Prevotellaceae</taxon>
        <taxon>Leyella</taxon>
    </lineage>
</organism>
<protein>
    <submittedName>
        <fullName evidence="6">Antioxidant, AhpC/TSA family</fullName>
    </submittedName>
</protein>
<dbReference type="GO" id="GO:0016209">
    <property type="term" value="F:antioxidant activity"/>
    <property type="evidence" value="ECO:0007669"/>
    <property type="project" value="InterPro"/>
</dbReference>
<evidence type="ECO:0000313" key="7">
    <source>
        <dbReference type="Proteomes" id="UP000004407"/>
    </source>
</evidence>
<dbReference type="InterPro" id="IPR013766">
    <property type="entry name" value="Thioredoxin_domain"/>
</dbReference>
<dbReference type="PROSITE" id="PS51352">
    <property type="entry name" value="THIOREDOXIN_2"/>
    <property type="match status" value="1"/>
</dbReference>
<dbReference type="eggNOG" id="COG0526">
    <property type="taxonomic scope" value="Bacteria"/>
</dbReference>
<evidence type="ECO:0000256" key="1">
    <source>
        <dbReference type="ARBA" id="ARBA00004196"/>
    </source>
</evidence>
<gene>
    <name evidence="6" type="ORF">HMPREF0673_02408</name>
</gene>
<dbReference type="HOGENOM" id="CLU_042529_11_4_10"/>
<evidence type="ECO:0000259" key="5">
    <source>
        <dbReference type="PROSITE" id="PS51352"/>
    </source>
</evidence>
<dbReference type="AlphaFoldDB" id="G6B0I9"/>
<dbReference type="Gene3D" id="3.40.30.10">
    <property type="entry name" value="Glutaredoxin"/>
    <property type="match status" value="1"/>
</dbReference>
<dbReference type="InterPro" id="IPR036249">
    <property type="entry name" value="Thioredoxin-like_sf"/>
</dbReference>
<keyword evidence="3" id="KW-1015">Disulfide bond</keyword>
<dbReference type="Pfam" id="PF00578">
    <property type="entry name" value="AhpC-TSA"/>
    <property type="match status" value="1"/>
</dbReference>
<sequence>MIPCFSYSYYGLFNSANLSKRVATCKHCAAFFIRVTFAEWIFINTFALDIQIINNNDMKTLKTMLMALAFIAAPAAIRAQAPADAPAATVTDLDQKYATDLLKAGADAPDITLNTIDGKPFALKDLRGRYVVLDFWASWCPDCRKDSPFIMQLYKKFGTKGVAFVGVSFDKNLESWKNGVAKLGIEYMQVSDLKPMRESPVAEAYHVKWIPTVYVIDPQGKVVLATVVSDKVSAYLHSVYPDCAE</sequence>
<dbReference type="GO" id="GO:0030313">
    <property type="term" value="C:cell envelope"/>
    <property type="evidence" value="ECO:0007669"/>
    <property type="project" value="UniProtKB-SubCell"/>
</dbReference>